<reference evidence="2" key="1">
    <citation type="submission" date="2019-08" db="EMBL/GenBank/DDBJ databases">
        <title>The genome of the North American firefly Photinus pyralis.</title>
        <authorList>
            <consortium name="Photinus pyralis genome working group"/>
            <person name="Fallon T.R."/>
            <person name="Sander Lower S.E."/>
            <person name="Weng J.-K."/>
        </authorList>
    </citation>
    <scope>NUCLEOTIDE SEQUENCE</scope>
    <source>
        <strain evidence="2">TRF0915ILg1</strain>
        <tissue evidence="2">Whole body</tissue>
    </source>
</reference>
<evidence type="ECO:0000313" key="3">
    <source>
        <dbReference type="Proteomes" id="UP000801492"/>
    </source>
</evidence>
<dbReference type="Proteomes" id="UP000801492">
    <property type="component" value="Unassembled WGS sequence"/>
</dbReference>
<comment type="caution">
    <text evidence="2">The sequence shown here is derived from an EMBL/GenBank/DDBJ whole genome shotgun (WGS) entry which is preliminary data.</text>
</comment>
<proteinExistence type="predicted"/>
<sequence>MESDIIVKDFRKSLEMHDVKYTRMVGDGDSSLHRRLLETPPYGELLIEKVECKNHLLRNLCSRLRDIT</sequence>
<accession>A0A8K0CSF4</accession>
<feature type="non-terminal residue" evidence="2">
    <location>
        <position position="68"/>
    </location>
</feature>
<dbReference type="EMBL" id="VTPC01066266">
    <property type="protein sequence ID" value="KAF2889477.1"/>
    <property type="molecule type" value="Genomic_DNA"/>
</dbReference>
<evidence type="ECO:0000259" key="1">
    <source>
        <dbReference type="Pfam" id="PF20700"/>
    </source>
</evidence>
<dbReference type="Pfam" id="PF20700">
    <property type="entry name" value="Mutator"/>
    <property type="match status" value="1"/>
</dbReference>
<evidence type="ECO:0000313" key="2">
    <source>
        <dbReference type="EMBL" id="KAF2889477.1"/>
    </source>
</evidence>
<protein>
    <recommendedName>
        <fullName evidence="1">Mutator-like transposase domain-containing protein</fullName>
    </recommendedName>
</protein>
<name>A0A8K0CSF4_IGNLU</name>
<gene>
    <name evidence="2" type="ORF">ILUMI_16696</name>
</gene>
<dbReference type="AlphaFoldDB" id="A0A8K0CSF4"/>
<feature type="domain" description="Mutator-like transposase" evidence="1">
    <location>
        <begin position="1"/>
        <end position="67"/>
    </location>
</feature>
<dbReference type="InterPro" id="IPR049012">
    <property type="entry name" value="Mutator_transp_dom"/>
</dbReference>
<keyword evidence="3" id="KW-1185">Reference proteome</keyword>
<dbReference type="OrthoDB" id="10069847at2759"/>
<organism evidence="2 3">
    <name type="scientific">Ignelater luminosus</name>
    <name type="common">Cucubano</name>
    <name type="synonym">Pyrophorus luminosus</name>
    <dbReference type="NCBI Taxonomy" id="2038154"/>
    <lineage>
        <taxon>Eukaryota</taxon>
        <taxon>Metazoa</taxon>
        <taxon>Ecdysozoa</taxon>
        <taxon>Arthropoda</taxon>
        <taxon>Hexapoda</taxon>
        <taxon>Insecta</taxon>
        <taxon>Pterygota</taxon>
        <taxon>Neoptera</taxon>
        <taxon>Endopterygota</taxon>
        <taxon>Coleoptera</taxon>
        <taxon>Polyphaga</taxon>
        <taxon>Elateriformia</taxon>
        <taxon>Elateroidea</taxon>
        <taxon>Elateridae</taxon>
        <taxon>Agrypninae</taxon>
        <taxon>Pyrophorini</taxon>
        <taxon>Ignelater</taxon>
    </lineage>
</organism>